<gene>
    <name evidence="9" type="ORF">Ae201684_012021</name>
</gene>
<feature type="transmembrane region" description="Helical" evidence="7">
    <location>
        <begin position="364"/>
        <end position="388"/>
    </location>
</feature>
<dbReference type="Gene3D" id="1.20.1250.20">
    <property type="entry name" value="MFS general substrate transporter like domains"/>
    <property type="match status" value="1"/>
</dbReference>
<dbReference type="AlphaFoldDB" id="A0A6G0WT37"/>
<feature type="chain" id="PRO_5026200392" description="Solute carrier family 40 member" evidence="8">
    <location>
        <begin position="27"/>
        <end position="526"/>
    </location>
</feature>
<feature type="signal peptide" evidence="8">
    <location>
        <begin position="1"/>
        <end position="26"/>
    </location>
</feature>
<keyword evidence="3 7" id="KW-0813">Transport</keyword>
<comment type="caution">
    <text evidence="9">The sequence shown here is derived from an EMBL/GenBank/DDBJ whole genome shotgun (WGS) entry which is preliminary data.</text>
</comment>
<evidence type="ECO:0000313" key="9">
    <source>
        <dbReference type="EMBL" id="KAF0730602.1"/>
    </source>
</evidence>
<comment type="function">
    <text evidence="7">May be involved in iron transport and iron homeostasis.</text>
</comment>
<dbReference type="PROSITE" id="PS51257">
    <property type="entry name" value="PROKAR_LIPOPROTEIN"/>
    <property type="match status" value="1"/>
</dbReference>
<feature type="transmembrane region" description="Helical" evidence="7">
    <location>
        <begin position="466"/>
        <end position="485"/>
    </location>
</feature>
<dbReference type="InterPro" id="IPR009716">
    <property type="entry name" value="Ferroportin-1"/>
</dbReference>
<evidence type="ECO:0000256" key="8">
    <source>
        <dbReference type="SAM" id="SignalP"/>
    </source>
</evidence>
<evidence type="ECO:0000256" key="4">
    <source>
        <dbReference type="ARBA" id="ARBA00022692"/>
    </source>
</evidence>
<keyword evidence="5 7" id="KW-1133">Transmembrane helix</keyword>
<reference evidence="9 10" key="1">
    <citation type="submission" date="2019-07" db="EMBL/GenBank/DDBJ databases">
        <title>Genomics analysis of Aphanomyces spp. identifies a new class of oomycete effector associated with host adaptation.</title>
        <authorList>
            <person name="Gaulin E."/>
        </authorList>
    </citation>
    <scope>NUCLEOTIDE SEQUENCE [LARGE SCALE GENOMIC DNA]</scope>
    <source>
        <strain evidence="9 10">ATCC 201684</strain>
    </source>
</reference>
<dbReference type="GO" id="GO:0005381">
    <property type="term" value="F:iron ion transmembrane transporter activity"/>
    <property type="evidence" value="ECO:0007669"/>
    <property type="project" value="UniProtKB-UniRule"/>
</dbReference>
<dbReference type="PANTHER" id="PTHR11660:SF57">
    <property type="entry name" value="SOLUTE CARRIER FAMILY 40 MEMBER"/>
    <property type="match status" value="1"/>
</dbReference>
<feature type="transmembrane region" description="Helical" evidence="7">
    <location>
        <begin position="36"/>
        <end position="60"/>
    </location>
</feature>
<feature type="transmembrane region" description="Helical" evidence="7">
    <location>
        <begin position="157"/>
        <end position="177"/>
    </location>
</feature>
<dbReference type="EMBL" id="VJMJ01000153">
    <property type="protein sequence ID" value="KAF0730602.1"/>
    <property type="molecule type" value="Genomic_DNA"/>
</dbReference>
<accession>A0A6G0WT37</accession>
<dbReference type="GO" id="GO:0016020">
    <property type="term" value="C:membrane"/>
    <property type="evidence" value="ECO:0007669"/>
    <property type="project" value="UniProtKB-SubCell"/>
</dbReference>
<feature type="transmembrane region" description="Helical" evidence="7">
    <location>
        <begin position="427"/>
        <end position="446"/>
    </location>
</feature>
<evidence type="ECO:0000256" key="2">
    <source>
        <dbReference type="ARBA" id="ARBA00006279"/>
    </source>
</evidence>
<keyword evidence="10" id="KW-1185">Reference proteome</keyword>
<dbReference type="Proteomes" id="UP000481153">
    <property type="component" value="Unassembled WGS sequence"/>
</dbReference>
<evidence type="ECO:0000256" key="6">
    <source>
        <dbReference type="ARBA" id="ARBA00023136"/>
    </source>
</evidence>
<comment type="similarity">
    <text evidence="2 7">Belongs to the ferroportin (FP) (TC 2.A.100) family. SLC40A subfamily.</text>
</comment>
<feature type="transmembrane region" description="Helical" evidence="7">
    <location>
        <begin position="72"/>
        <end position="90"/>
    </location>
</feature>
<dbReference type="PANTHER" id="PTHR11660">
    <property type="entry name" value="SOLUTE CARRIER FAMILY 40 MEMBER"/>
    <property type="match status" value="1"/>
</dbReference>
<evidence type="ECO:0000256" key="3">
    <source>
        <dbReference type="ARBA" id="ARBA00022448"/>
    </source>
</evidence>
<comment type="subcellular location">
    <subcellularLocation>
        <location evidence="1 7">Membrane</location>
        <topology evidence="1 7">Multi-pass membrane protein</topology>
    </subcellularLocation>
</comment>
<evidence type="ECO:0000256" key="7">
    <source>
        <dbReference type="RuleBase" id="RU365065"/>
    </source>
</evidence>
<organism evidence="9 10">
    <name type="scientific">Aphanomyces euteiches</name>
    <dbReference type="NCBI Taxonomy" id="100861"/>
    <lineage>
        <taxon>Eukaryota</taxon>
        <taxon>Sar</taxon>
        <taxon>Stramenopiles</taxon>
        <taxon>Oomycota</taxon>
        <taxon>Saprolegniomycetes</taxon>
        <taxon>Saprolegniales</taxon>
        <taxon>Verrucalvaceae</taxon>
        <taxon>Aphanomyces</taxon>
    </lineage>
</organism>
<evidence type="ECO:0000313" key="10">
    <source>
        <dbReference type="Proteomes" id="UP000481153"/>
    </source>
</evidence>
<evidence type="ECO:0000256" key="1">
    <source>
        <dbReference type="ARBA" id="ARBA00004141"/>
    </source>
</evidence>
<feature type="transmembrane region" description="Helical" evidence="7">
    <location>
        <begin position="332"/>
        <end position="358"/>
    </location>
</feature>
<keyword evidence="8" id="KW-0732">Signal</keyword>
<dbReference type="Pfam" id="PF06963">
    <property type="entry name" value="FPN1"/>
    <property type="match status" value="1"/>
</dbReference>
<dbReference type="VEuPathDB" id="FungiDB:AeMF1_007345"/>
<dbReference type="InterPro" id="IPR036259">
    <property type="entry name" value="MFS_trans_sf"/>
</dbReference>
<keyword evidence="4 7" id="KW-0812">Transmembrane</keyword>
<feature type="transmembrane region" description="Helical" evidence="7">
    <location>
        <begin position="491"/>
        <end position="513"/>
    </location>
</feature>
<feature type="transmembrane region" description="Helical" evidence="7">
    <location>
        <begin position="400"/>
        <end position="421"/>
    </location>
</feature>
<feature type="transmembrane region" description="Helical" evidence="7">
    <location>
        <begin position="189"/>
        <end position="208"/>
    </location>
</feature>
<feature type="transmembrane region" description="Helical" evidence="7">
    <location>
        <begin position="110"/>
        <end position="136"/>
    </location>
</feature>
<proteinExistence type="inferred from homology"/>
<keyword evidence="7" id="KW-0406">Ion transport</keyword>
<name>A0A6G0WT37_9STRA</name>
<evidence type="ECO:0000256" key="5">
    <source>
        <dbReference type="ARBA" id="ARBA00022989"/>
    </source>
</evidence>
<protein>
    <recommendedName>
        <fullName evidence="7">Solute carrier family 40 member</fullName>
    </recommendedName>
</protein>
<dbReference type="SUPFAM" id="SSF103473">
    <property type="entry name" value="MFS general substrate transporter"/>
    <property type="match status" value="1"/>
</dbReference>
<keyword evidence="6 7" id="KW-0472">Membrane</keyword>
<sequence length="526" mass="57787">MDRTVITSVVIGAACLVLCAVGAGCAVSECPVDSAFVIPMMVVGVASLVPVIAIWIAAFVDSRRSTKTIDEQVPLVAASAAARIPVYMYASHFMSSWGDRMWQFAMPLLFMEIFVDTLLPSALFSLIVYVVGVLAVPSVGAWIDHTNRLRVMRVSILVENGCIILSTVALGCILFVLSSQTATDERWSWPMLSLFGVVVVAGAIGQTYTDAQTLSIEQDWVVVVARATRTSLGTWNTTLRRIDLICKLISPPVFGLIMDFAGSDPMIRAATGAAVVGVWNLLSAPLEYCMRVDTYLLVPELHEQPSQAKKKPSVNCSQYLASWKEYYDHRTFLVSISFCALYMSVLTGGALNIAYLQWRGVPQAILGLSSGLGGLFGLLGTVVFPIMVSCLGSIERVSLWSVWLFWLTLVPVWVACVWYGESPFTDYIMMAAVLLSRVWLWACDLAETQIMQEYVEPDRRGAINSMQNATSKLFFIAMLLVGVFFSDPREFVALVTVSVGAVLLASIGFSVWYTRYVLVNVRQSRE</sequence>